<feature type="compositionally biased region" description="Basic and acidic residues" evidence="1">
    <location>
        <begin position="134"/>
        <end position="147"/>
    </location>
</feature>
<evidence type="ECO:0000256" key="1">
    <source>
        <dbReference type="SAM" id="MobiDB-lite"/>
    </source>
</evidence>
<name>A0A6H5J5I8_9HYME</name>
<accession>A0A6H5J5I8</accession>
<sequence length="160" mass="17944">MDATNDSLLESIKSHLMEELVQSDAESKRRHGYSMLLAQELVDFKNWAEDVADKANEGPIDEFDACEMKLRLHHANKVWNVFNKSKSNLLLRGGNDSVELASSTIKLASDGFFRGAAILDKYTKNSGDSSGLGRDQEDRENRCTEPQRKKRHTTLATASK</sequence>
<evidence type="ECO:0000313" key="3">
    <source>
        <dbReference type="Proteomes" id="UP000479190"/>
    </source>
</evidence>
<reference evidence="2 3" key="1">
    <citation type="submission" date="2020-02" db="EMBL/GenBank/DDBJ databases">
        <authorList>
            <person name="Ferguson B K."/>
        </authorList>
    </citation>
    <scope>NUCLEOTIDE SEQUENCE [LARGE SCALE GENOMIC DNA]</scope>
</reference>
<organism evidence="2 3">
    <name type="scientific">Trichogramma brassicae</name>
    <dbReference type="NCBI Taxonomy" id="86971"/>
    <lineage>
        <taxon>Eukaryota</taxon>
        <taxon>Metazoa</taxon>
        <taxon>Ecdysozoa</taxon>
        <taxon>Arthropoda</taxon>
        <taxon>Hexapoda</taxon>
        <taxon>Insecta</taxon>
        <taxon>Pterygota</taxon>
        <taxon>Neoptera</taxon>
        <taxon>Endopterygota</taxon>
        <taxon>Hymenoptera</taxon>
        <taxon>Apocrita</taxon>
        <taxon>Proctotrupomorpha</taxon>
        <taxon>Chalcidoidea</taxon>
        <taxon>Trichogrammatidae</taxon>
        <taxon>Trichogramma</taxon>
    </lineage>
</organism>
<proteinExistence type="predicted"/>
<evidence type="ECO:0000313" key="2">
    <source>
        <dbReference type="EMBL" id="CAB0042704.1"/>
    </source>
</evidence>
<gene>
    <name evidence="2" type="ORF">TBRA_LOCUS14309</name>
</gene>
<dbReference type="Proteomes" id="UP000479190">
    <property type="component" value="Unassembled WGS sequence"/>
</dbReference>
<dbReference type="AlphaFoldDB" id="A0A6H5J5I8"/>
<protein>
    <submittedName>
        <fullName evidence="2">Uncharacterized protein</fullName>
    </submittedName>
</protein>
<dbReference type="EMBL" id="CADCXV010001216">
    <property type="protein sequence ID" value="CAB0042704.1"/>
    <property type="molecule type" value="Genomic_DNA"/>
</dbReference>
<keyword evidence="3" id="KW-1185">Reference proteome</keyword>
<feature type="region of interest" description="Disordered" evidence="1">
    <location>
        <begin position="125"/>
        <end position="160"/>
    </location>
</feature>